<reference evidence="3" key="1">
    <citation type="submission" date="2016-10" db="EMBL/GenBank/DDBJ databases">
        <authorList>
            <person name="Varghese N."/>
            <person name="Submissions S."/>
        </authorList>
    </citation>
    <scope>NUCLEOTIDE SEQUENCE [LARGE SCALE GENOMIC DNA]</scope>
    <source>
        <strain evidence="3">CGMCC 1.9108</strain>
    </source>
</reference>
<evidence type="ECO:0000313" key="3">
    <source>
        <dbReference type="Proteomes" id="UP000199628"/>
    </source>
</evidence>
<dbReference type="SUPFAM" id="SSF53448">
    <property type="entry name" value="Nucleotide-diphospho-sugar transferases"/>
    <property type="match status" value="1"/>
</dbReference>
<dbReference type="InterPro" id="IPR013446">
    <property type="entry name" value="G1P_cyt_trans-like"/>
</dbReference>
<protein>
    <submittedName>
        <fullName evidence="2">Glucose-1-phosphate cytidylyltransferase</fullName>
    </submittedName>
</protein>
<dbReference type="PANTHER" id="PTHR47183:SF1">
    <property type="entry name" value="GLUCOSE-1-PHOSPHATE CYTIDYLYLTRANSFERASE"/>
    <property type="match status" value="1"/>
</dbReference>
<sequence length="265" mass="30212">MNDPAEQDIPVVILCGGEGTRFGQATQGLPKPLLEIGAEPILVHIMRLYAQQGFRRFILCLGYRGTMIKEYFLDRDIRESDLRLDLSAGKREYLGGADRLDWDITFAETGPKTQTGARVRRVKQYIDTPRFMLTYGDGVADIDLRALLMFHMAHGKIGTISGVQATSQFGELAIDGDTVLDFVEKPKVQALINGGFFVFERRFLDYIPDDPECILEREPLERLAAERELRVRRHSGYWQCMDTFKDYLLLNEIFANGDAPWTRPQ</sequence>
<feature type="domain" description="Nucleotidyl transferase" evidence="1">
    <location>
        <begin position="12"/>
        <end position="247"/>
    </location>
</feature>
<keyword evidence="2" id="KW-0548">Nucleotidyltransferase</keyword>
<evidence type="ECO:0000313" key="2">
    <source>
        <dbReference type="EMBL" id="SDD53866.1"/>
    </source>
</evidence>
<dbReference type="RefSeq" id="WP_218128906.1">
    <property type="nucleotide sequence ID" value="NZ_FMZV01000008.1"/>
</dbReference>
<dbReference type="GO" id="GO:0047343">
    <property type="term" value="F:glucose-1-phosphate cytidylyltransferase activity"/>
    <property type="evidence" value="ECO:0007669"/>
    <property type="project" value="InterPro"/>
</dbReference>
<dbReference type="InterPro" id="IPR005835">
    <property type="entry name" value="NTP_transferase_dom"/>
</dbReference>
<accession>A0A1G6VLZ5</accession>
<dbReference type="Proteomes" id="UP000199628">
    <property type="component" value="Unassembled WGS sequence"/>
</dbReference>
<dbReference type="Gene3D" id="3.90.550.10">
    <property type="entry name" value="Spore Coat Polysaccharide Biosynthesis Protein SpsA, Chain A"/>
    <property type="match status" value="1"/>
</dbReference>
<keyword evidence="3" id="KW-1185">Reference proteome</keyword>
<gene>
    <name evidence="2" type="ORF">SAMN04488239_10881</name>
</gene>
<dbReference type="AlphaFoldDB" id="A0A1G6VLZ5"/>
<dbReference type="STRING" id="639004.SAMN04488239_10881"/>
<dbReference type="EMBL" id="FMZV01000008">
    <property type="protein sequence ID" value="SDD53866.1"/>
    <property type="molecule type" value="Genomic_DNA"/>
</dbReference>
<keyword evidence="2" id="KW-0808">Transferase</keyword>
<evidence type="ECO:0000259" key="1">
    <source>
        <dbReference type="Pfam" id="PF00483"/>
    </source>
</evidence>
<organism evidence="2 3">
    <name type="scientific">Ruegeria marina</name>
    <dbReference type="NCBI Taxonomy" id="639004"/>
    <lineage>
        <taxon>Bacteria</taxon>
        <taxon>Pseudomonadati</taxon>
        <taxon>Pseudomonadota</taxon>
        <taxon>Alphaproteobacteria</taxon>
        <taxon>Rhodobacterales</taxon>
        <taxon>Roseobacteraceae</taxon>
        <taxon>Ruegeria</taxon>
    </lineage>
</organism>
<proteinExistence type="predicted"/>
<name>A0A1G6VLZ5_9RHOB</name>
<dbReference type="Pfam" id="PF00483">
    <property type="entry name" value="NTP_transferase"/>
    <property type="match status" value="1"/>
</dbReference>
<dbReference type="InterPro" id="IPR029044">
    <property type="entry name" value="Nucleotide-diphossugar_trans"/>
</dbReference>
<dbReference type="PANTHER" id="PTHR47183">
    <property type="entry name" value="GLUCOSE-1-PHOSPHATE CYTIDYLYLTRANSFERASE-RELATED"/>
    <property type="match status" value="1"/>
</dbReference>